<evidence type="ECO:0000256" key="2">
    <source>
        <dbReference type="SAM" id="MobiDB-lite"/>
    </source>
</evidence>
<accession>A0A165TJU4</accession>
<dbReference type="PANTHER" id="PTHR12832:SF11">
    <property type="entry name" value="LD23868P"/>
    <property type="match status" value="1"/>
</dbReference>
<evidence type="ECO:0000313" key="3">
    <source>
        <dbReference type="EMBL" id="KZT26777.1"/>
    </source>
</evidence>
<keyword evidence="4" id="KW-1185">Reference proteome</keyword>
<organism evidence="3 4">
    <name type="scientific">Neolentinus lepideus HHB14362 ss-1</name>
    <dbReference type="NCBI Taxonomy" id="1314782"/>
    <lineage>
        <taxon>Eukaryota</taxon>
        <taxon>Fungi</taxon>
        <taxon>Dikarya</taxon>
        <taxon>Basidiomycota</taxon>
        <taxon>Agaricomycotina</taxon>
        <taxon>Agaricomycetes</taxon>
        <taxon>Gloeophyllales</taxon>
        <taxon>Gloeophyllaceae</taxon>
        <taxon>Neolentinus</taxon>
    </lineage>
</organism>
<dbReference type="InParanoid" id="A0A165TJU4"/>
<reference evidence="3 4" key="1">
    <citation type="journal article" date="2016" name="Mol. Biol. Evol.">
        <title>Comparative Genomics of Early-Diverging Mushroom-Forming Fungi Provides Insights into the Origins of Lignocellulose Decay Capabilities.</title>
        <authorList>
            <person name="Nagy L.G."/>
            <person name="Riley R."/>
            <person name="Tritt A."/>
            <person name="Adam C."/>
            <person name="Daum C."/>
            <person name="Floudas D."/>
            <person name="Sun H."/>
            <person name="Yadav J.S."/>
            <person name="Pangilinan J."/>
            <person name="Larsson K.H."/>
            <person name="Matsuura K."/>
            <person name="Barry K."/>
            <person name="Labutti K."/>
            <person name="Kuo R."/>
            <person name="Ohm R.A."/>
            <person name="Bhattacharya S.S."/>
            <person name="Shirouzu T."/>
            <person name="Yoshinaga Y."/>
            <person name="Martin F.M."/>
            <person name="Grigoriev I.V."/>
            <person name="Hibbett D.S."/>
        </authorList>
    </citation>
    <scope>NUCLEOTIDE SEQUENCE [LARGE SCALE GENOMIC DNA]</scope>
    <source>
        <strain evidence="3 4">HHB14362 ss-1</strain>
    </source>
</reference>
<name>A0A165TJU4_9AGAM</name>
<dbReference type="Proteomes" id="UP000076761">
    <property type="component" value="Unassembled WGS sequence"/>
</dbReference>
<sequence length="525" mass="58640">MHISALPPELCDVLNQVFYLHVLANEPERILPPGKSLLSMVARPHAQAEHGSDGVHNLRARVEDIVRRAFWDEALEALSNPAASSQVHRIQALYKDLYEALKFLLPPKHPVLHTLGSPLSPTSSPLLSAVTHLQEVVMALRERCAPARDSDINALLHRLDDANSAVPHTEIAKIVVDVVRSILNFADVMKDDLAQFVLGTMGEKQVRSAITQEAKLRERQLVIEFWSIQRTEHMWTQWVAQLKATYATLESIPSRRRWIPRLIEAMGSIVAVSCPDLPPVAQDDMTTTDEDSNVLPPPLFFCGPSLLYIQNFLQALVIAAALRSLTRLAPFPPKPSDASSSLPMNVSFMDRVWTLLKAEIDGEEGSGDTKLINLADEVLRARKSTGDTLEAAEEEKLRAAVGRTLQIHDPVYILLQKRLLSTVSARLLQTSQSPPPLVPAHLQSGRERPGKRSRLIIDDETEERERTPEGEVIIKGFEDPVLVKAIGEVLARLRSIVEWTRDIWSDFTDREPSADTRTHTHQETP</sequence>
<dbReference type="PANTHER" id="PTHR12832">
    <property type="entry name" value="TESTIS-SPECIFIC PROTEIN PBS13 T-COMPLEX 11"/>
    <property type="match status" value="1"/>
</dbReference>
<dbReference type="InterPro" id="IPR008862">
    <property type="entry name" value="Tcp11"/>
</dbReference>
<feature type="region of interest" description="Disordered" evidence="2">
    <location>
        <begin position="431"/>
        <end position="467"/>
    </location>
</feature>
<evidence type="ECO:0000313" key="4">
    <source>
        <dbReference type="Proteomes" id="UP000076761"/>
    </source>
</evidence>
<comment type="similarity">
    <text evidence="1">Belongs to the TCP11 family.</text>
</comment>
<protein>
    <recommendedName>
        <fullName evidence="5">T-complex 11</fullName>
    </recommendedName>
</protein>
<evidence type="ECO:0008006" key="5">
    <source>
        <dbReference type="Google" id="ProtNLM"/>
    </source>
</evidence>
<proteinExistence type="inferred from homology"/>
<dbReference type="EMBL" id="KV425565">
    <property type="protein sequence ID" value="KZT26777.1"/>
    <property type="molecule type" value="Genomic_DNA"/>
</dbReference>
<dbReference type="Pfam" id="PF05794">
    <property type="entry name" value="Tcp11"/>
    <property type="match status" value="1"/>
</dbReference>
<dbReference type="GO" id="GO:0007165">
    <property type="term" value="P:signal transduction"/>
    <property type="evidence" value="ECO:0007669"/>
    <property type="project" value="TreeGrafter"/>
</dbReference>
<evidence type="ECO:0000256" key="1">
    <source>
        <dbReference type="ARBA" id="ARBA00010954"/>
    </source>
</evidence>
<gene>
    <name evidence="3" type="ORF">NEOLEDRAFT_1062218</name>
</gene>
<dbReference type="AlphaFoldDB" id="A0A165TJU4"/>
<dbReference type="OrthoDB" id="276323at2759"/>